<reference evidence="5" key="1">
    <citation type="journal article" date="2020" name="Nat. Commun.">
        <title>Large-scale genome sequencing of mycorrhizal fungi provides insights into the early evolution of symbiotic traits.</title>
        <authorList>
            <person name="Miyauchi S."/>
            <person name="Kiss E."/>
            <person name="Kuo A."/>
            <person name="Drula E."/>
            <person name="Kohler A."/>
            <person name="Sanchez-Garcia M."/>
            <person name="Morin E."/>
            <person name="Andreopoulos B."/>
            <person name="Barry K.W."/>
            <person name="Bonito G."/>
            <person name="Buee M."/>
            <person name="Carver A."/>
            <person name="Chen C."/>
            <person name="Cichocki N."/>
            <person name="Clum A."/>
            <person name="Culley D."/>
            <person name="Crous P.W."/>
            <person name="Fauchery L."/>
            <person name="Girlanda M."/>
            <person name="Hayes R.D."/>
            <person name="Keri Z."/>
            <person name="LaButti K."/>
            <person name="Lipzen A."/>
            <person name="Lombard V."/>
            <person name="Magnuson J."/>
            <person name="Maillard F."/>
            <person name="Murat C."/>
            <person name="Nolan M."/>
            <person name="Ohm R.A."/>
            <person name="Pangilinan J."/>
            <person name="Pereira M.F."/>
            <person name="Perotto S."/>
            <person name="Peter M."/>
            <person name="Pfister S."/>
            <person name="Riley R."/>
            <person name="Sitrit Y."/>
            <person name="Stielow J.B."/>
            <person name="Szollosi G."/>
            <person name="Zifcakova L."/>
            <person name="Stursova M."/>
            <person name="Spatafora J.W."/>
            <person name="Tedersoo L."/>
            <person name="Vaario L.M."/>
            <person name="Yamada A."/>
            <person name="Yan M."/>
            <person name="Wang P."/>
            <person name="Xu J."/>
            <person name="Bruns T."/>
            <person name="Baldrian P."/>
            <person name="Vilgalys R."/>
            <person name="Dunand C."/>
            <person name="Henrissat B."/>
            <person name="Grigoriev I.V."/>
            <person name="Hibbett D."/>
            <person name="Nagy L.G."/>
            <person name="Martin F.M."/>
        </authorList>
    </citation>
    <scope>NUCLEOTIDE SEQUENCE</scope>
    <source>
        <strain evidence="5">UP504</strain>
    </source>
</reference>
<proteinExistence type="inferred from homology"/>
<dbReference type="PANTHER" id="PTHR12760">
    <property type="entry name" value="TETRATRICOPEPTIDE REPEAT PROTEIN"/>
    <property type="match status" value="1"/>
</dbReference>
<gene>
    <name evidence="5" type="ORF">BS47DRAFT_1370930</name>
</gene>
<dbReference type="GO" id="GO:0072546">
    <property type="term" value="C:EMC complex"/>
    <property type="evidence" value="ECO:0007669"/>
    <property type="project" value="UniProtKB-UniRule"/>
</dbReference>
<dbReference type="InterPro" id="IPR019734">
    <property type="entry name" value="TPR_rpt"/>
</dbReference>
<dbReference type="SUPFAM" id="SSF48452">
    <property type="entry name" value="TPR-like"/>
    <property type="match status" value="1"/>
</dbReference>
<keyword evidence="6" id="KW-1185">Reference proteome</keyword>
<comment type="function">
    <text evidence="3">Part of the endoplasmic reticulum membrane protein complex (EMC) that enables the energy-independent insertion into endoplasmic reticulum membranes of newly synthesized membrane proteins.</text>
</comment>
<keyword evidence="3" id="KW-0256">Endoplasmic reticulum</keyword>
<name>A0A9P6B858_9AGAM</name>
<organism evidence="5 6">
    <name type="scientific">Hydnum rufescens UP504</name>
    <dbReference type="NCBI Taxonomy" id="1448309"/>
    <lineage>
        <taxon>Eukaryota</taxon>
        <taxon>Fungi</taxon>
        <taxon>Dikarya</taxon>
        <taxon>Basidiomycota</taxon>
        <taxon>Agaricomycotina</taxon>
        <taxon>Agaricomycetes</taxon>
        <taxon>Cantharellales</taxon>
        <taxon>Hydnaceae</taxon>
        <taxon>Hydnum</taxon>
    </lineage>
</organism>
<evidence type="ECO:0000313" key="5">
    <source>
        <dbReference type="EMBL" id="KAF9518730.1"/>
    </source>
</evidence>
<keyword evidence="3" id="KW-0472">Membrane</keyword>
<accession>A0A9P6B858</accession>
<keyword evidence="2" id="KW-0802">TPR repeat</keyword>
<comment type="subunit">
    <text evidence="3">Component of the ER membrane protein complex (EMC).</text>
</comment>
<evidence type="ECO:0000256" key="2">
    <source>
        <dbReference type="ARBA" id="ARBA00022803"/>
    </source>
</evidence>
<dbReference type="Gene3D" id="1.25.40.10">
    <property type="entry name" value="Tetratricopeptide repeat domain"/>
    <property type="match status" value="1"/>
</dbReference>
<dbReference type="InterPro" id="IPR055217">
    <property type="entry name" value="TPR_EMC2"/>
</dbReference>
<dbReference type="InterPro" id="IPR011990">
    <property type="entry name" value="TPR-like_helical_dom_sf"/>
</dbReference>
<dbReference type="EMBL" id="MU128922">
    <property type="protein sequence ID" value="KAF9518730.1"/>
    <property type="molecule type" value="Genomic_DNA"/>
</dbReference>
<dbReference type="InterPro" id="IPR039856">
    <property type="entry name" value="EMC2-like"/>
</dbReference>
<comment type="subcellular location">
    <subcellularLocation>
        <location evidence="3">Endoplasmic reticulum membrane</location>
        <topology evidence="3">Peripheral membrane protein</topology>
        <orientation evidence="3">Cytoplasmic side</orientation>
    </subcellularLocation>
</comment>
<dbReference type="AlphaFoldDB" id="A0A9P6B858"/>
<dbReference type="Proteomes" id="UP000886523">
    <property type="component" value="Unassembled WGS sequence"/>
</dbReference>
<dbReference type="Pfam" id="PF22890">
    <property type="entry name" value="TPR_EMC2"/>
    <property type="match status" value="1"/>
</dbReference>
<comment type="similarity">
    <text evidence="3">Belongs to the EMC2 family.</text>
</comment>
<evidence type="ECO:0000259" key="4">
    <source>
        <dbReference type="Pfam" id="PF22890"/>
    </source>
</evidence>
<feature type="domain" description="EMC2 TPR-like" evidence="4">
    <location>
        <begin position="86"/>
        <end position="194"/>
    </location>
</feature>
<sequence>MGMSVDSYANVLAEYRTRNIRASEDVLKKGIFILERNGLGKLGSEAWPFLEQLALAALDLGRLDIANECISRLDKQFVGSPRVECLQGIRLEFKGAYDDALAMYQAILEVDPQIPYAIWKRKISVLRQSGKIKHAVDELITYLDAFYTDPEAWLELADIYASMSLYLQSLSSLSHVLLLIPQNPFYVLQAAETAYTALDIPLALKFFLRSVEMVPEGGASTRGWYGVKLCARRLLSSLPTSLDAVATSSASETPLPSAHHLALLDQLATERLLAAYSTSSPSSAASKTASVSASLAGSVAADAREVLIRWLQGK</sequence>
<protein>
    <recommendedName>
        <fullName evidence="3">ER membrane protein complex subunit 2</fullName>
    </recommendedName>
</protein>
<dbReference type="SMART" id="SM00028">
    <property type="entry name" value="TPR"/>
    <property type="match status" value="2"/>
</dbReference>
<evidence type="ECO:0000313" key="6">
    <source>
        <dbReference type="Proteomes" id="UP000886523"/>
    </source>
</evidence>
<comment type="caution">
    <text evidence="5">The sequence shown here is derived from an EMBL/GenBank/DDBJ whole genome shotgun (WGS) entry which is preliminary data.</text>
</comment>
<dbReference type="OrthoDB" id="124397at2759"/>
<evidence type="ECO:0000256" key="3">
    <source>
        <dbReference type="RuleBase" id="RU367091"/>
    </source>
</evidence>
<evidence type="ECO:0000256" key="1">
    <source>
        <dbReference type="ARBA" id="ARBA00022737"/>
    </source>
</evidence>
<keyword evidence="1" id="KW-0677">Repeat</keyword>